<keyword evidence="1" id="KW-0812">Transmembrane</keyword>
<sequence>MRRNRQIGLTQTLYATYLIATAVSLFIAYKDIGSDSAFNFVLGYLFFTFFMLVYIPVTFIMNLVNVKWADIRKRAVVFLCLFILVGTLTYTLTYLFRPESTDLVRTLSISLGVSFGIGFSDFIFFNRKQKK</sequence>
<dbReference type="RefSeq" id="WP_106193634.1">
    <property type="nucleotide sequence ID" value="NZ_PVTO01000013.1"/>
</dbReference>
<proteinExistence type="predicted"/>
<dbReference type="AlphaFoldDB" id="A0A2T0W6F1"/>
<feature type="transmembrane region" description="Helical" evidence="1">
    <location>
        <begin position="76"/>
        <end position="97"/>
    </location>
</feature>
<keyword evidence="1" id="KW-0472">Membrane</keyword>
<gene>
    <name evidence="2" type="ORF">CLV38_1136</name>
</gene>
<dbReference type="EMBL" id="PVTO01000013">
    <property type="protein sequence ID" value="PRY82269.1"/>
    <property type="molecule type" value="Genomic_DNA"/>
</dbReference>
<evidence type="ECO:0000256" key="1">
    <source>
        <dbReference type="SAM" id="Phobius"/>
    </source>
</evidence>
<accession>A0A2T0W6F1</accession>
<feature type="transmembrane region" description="Helical" evidence="1">
    <location>
        <begin position="41"/>
        <end position="64"/>
    </location>
</feature>
<keyword evidence="1" id="KW-1133">Transmembrane helix</keyword>
<name>A0A2T0W6F1_9LACT</name>
<reference evidence="2 3" key="1">
    <citation type="submission" date="2018-03" db="EMBL/GenBank/DDBJ databases">
        <title>Genomic Encyclopedia of Archaeal and Bacterial Type Strains, Phase II (KMG-II): from individual species to whole genera.</title>
        <authorList>
            <person name="Goeker M."/>
        </authorList>
    </citation>
    <scope>NUCLEOTIDE SEQUENCE [LARGE SCALE GENOMIC DNA]</scope>
    <source>
        <strain evidence="2 3">DSM 13175</strain>
    </source>
</reference>
<keyword evidence="3" id="KW-1185">Reference proteome</keyword>
<organism evidence="2 3">
    <name type="scientific">Alkalibacterium olivapovliticus</name>
    <dbReference type="NCBI Taxonomy" id="99907"/>
    <lineage>
        <taxon>Bacteria</taxon>
        <taxon>Bacillati</taxon>
        <taxon>Bacillota</taxon>
        <taxon>Bacilli</taxon>
        <taxon>Lactobacillales</taxon>
        <taxon>Carnobacteriaceae</taxon>
        <taxon>Alkalibacterium</taxon>
    </lineage>
</organism>
<dbReference type="OrthoDB" id="1926101at2"/>
<evidence type="ECO:0000313" key="3">
    <source>
        <dbReference type="Proteomes" id="UP000238205"/>
    </source>
</evidence>
<protein>
    <submittedName>
        <fullName evidence="2">Uncharacterized protein</fullName>
    </submittedName>
</protein>
<evidence type="ECO:0000313" key="2">
    <source>
        <dbReference type="EMBL" id="PRY82269.1"/>
    </source>
</evidence>
<feature type="transmembrane region" description="Helical" evidence="1">
    <location>
        <begin position="103"/>
        <end position="125"/>
    </location>
</feature>
<comment type="caution">
    <text evidence="2">The sequence shown here is derived from an EMBL/GenBank/DDBJ whole genome shotgun (WGS) entry which is preliminary data.</text>
</comment>
<feature type="transmembrane region" description="Helical" evidence="1">
    <location>
        <begin position="12"/>
        <end position="29"/>
    </location>
</feature>
<dbReference type="Proteomes" id="UP000238205">
    <property type="component" value="Unassembled WGS sequence"/>
</dbReference>